<dbReference type="GO" id="GO:0060271">
    <property type="term" value="P:cilium assembly"/>
    <property type="evidence" value="ECO:0007669"/>
    <property type="project" value="InterPro"/>
</dbReference>
<dbReference type="GO" id="GO:0003677">
    <property type="term" value="F:DNA binding"/>
    <property type="evidence" value="ECO:0007669"/>
    <property type="project" value="InterPro"/>
</dbReference>
<dbReference type="GO" id="GO:0097539">
    <property type="term" value="C:ciliary transition fiber"/>
    <property type="evidence" value="ECO:0007669"/>
    <property type="project" value="TreeGrafter"/>
</dbReference>
<protein>
    <recommendedName>
        <fullName evidence="7">BED-type domain-containing protein</fullName>
    </recommendedName>
</protein>
<dbReference type="GO" id="GO:0008270">
    <property type="term" value="F:zinc ion binding"/>
    <property type="evidence" value="ECO:0007669"/>
    <property type="project" value="UniProtKB-KW"/>
</dbReference>
<evidence type="ECO:0000256" key="6">
    <source>
        <dbReference type="SAM" id="MobiDB-lite"/>
    </source>
</evidence>
<sequence length="1331" mass="150904">MKLKPLKERVKNVFSTMFKFSFRREKDKEFKHIAHGLIPAASIAPKPAVPRTPPPRSPNPSPERPRSALAAAILSSSLTGQAWALPPVRPRSFSESGLSESFISEPNISTALFNRDRWSEDLASRPRLSSLTYQRKKSCRTRKRSCRTRKSRWGVKMSGKNMFTKLLAKDIITSTPQRIPMSGRRVPSPDLPEETVFRSPEASVDSSKKKASVRKSPRTALPIPTTNQSSQSNISKPPIQQSPGPIRASIEGQREAENNVRMVDEQKLLEERLQRLEQEISISQSSTNARSSAGSHAELLNLRQHAQELVDENDALKLTVHRLNVELSRYQTQFRPLSKQESSRISSLPKTGSPPPSLLDMKYLSPLLLAYEDRMREKEDVKRLRVHVEEVIKENENLHKEITMIGGVSQKNCHQIQQQALLVLQENQVLLDQLEAQHVKAKASTSRHQAEEGTTMEDRGAEADELVQKKNSTGSVIWRWFGYHKDDVSQTTVICKICSKSVAAKGSSTSNLFQHLKIHHPLQNEECVKLRMSISGPTQTPKQPAKIQMTLASSFSKSVPYDKKSSKWIEITAAVTQYIAKDMAPVSVVEKPGFQNLVKTLDPKYNLPGRKYFAEKALPALYVEVREKVTNQLTNVTHFSTTTDLWSSRTCEPYLSLTVHYVDNWELKSACLQTSFFPEDHTGEIIAQGLQEALLSWNLPEARQVCITTDNGSKHPKLEKFDDPATNDLLDMAGLVDPRFKTRYIAEDKLEETKCRALSEMEAMLSESDQGTAESSASQHQAPAVTRQLMLIEAEKQSLQEELEESRREAKLEQQESKNKSEMDDFLIRLSSLQEENRSLAVDKANLTADVKREAEQELTKQANRKAERKMSVLKRQKEECVVKEERTRHYMGAVISVAEHISQERDQLIKMASLLQQEKQGFVSRILKGTVRFGKLQEEPSVNQAGRVGGGSGGRTASYQREILHLQRLLRERQEAEERLLQSKRETGSKMRRQKHLTVEEVHELIFNRVMEEKSTDEEDSGSEEEETHEEVMDVSYRPNSSSEEAPTSPASEMEEGNEESTDEEESEEEDPAEMEEYFQSKDEKMIWSSIPPSDGRRMVTSVYTCKRMTARWPLVVFFNILDVSAYNSFVLGSEINPAWNQGKCNKRRLFMEEVGRQLVIPHIQRRKVLPRTPAAASLVMEVQQFCSSSTSAAANSHPAPARQAPPPDPSPKRSRCIFCPRQIDVKTKKMEIEEELEVVWQAATRENQQIRDTLLDSRPSVDLSSIAWPSPAQDEANTSARRQEQRSSPLLFTSHESPGLQRRSIFKSDSGHQNTSLDEKHKHGLDFYC</sequence>
<keyword evidence="1" id="KW-0479">Metal-binding</keyword>
<dbReference type="SUPFAM" id="SSF140996">
    <property type="entry name" value="Hermes dimerisation domain"/>
    <property type="match status" value="1"/>
</dbReference>
<reference evidence="8 9" key="1">
    <citation type="submission" date="2020-03" db="EMBL/GenBank/DDBJ databases">
        <title>Dissostichus mawsoni Genome sequencing and assembly.</title>
        <authorList>
            <person name="Park H."/>
        </authorList>
    </citation>
    <scope>NUCLEOTIDE SEQUENCE [LARGE SCALE GENOMIC DNA]</scope>
    <source>
        <strain evidence="8">DM0001</strain>
        <tissue evidence="8">Muscle</tissue>
    </source>
</reference>
<feature type="compositionally biased region" description="Acidic residues" evidence="6">
    <location>
        <begin position="1054"/>
        <end position="1078"/>
    </location>
</feature>
<feature type="compositionally biased region" description="Polar residues" evidence="6">
    <location>
        <begin position="1277"/>
        <end position="1298"/>
    </location>
</feature>
<feature type="coiled-coil region" evidence="5">
    <location>
        <begin position="259"/>
        <end position="333"/>
    </location>
</feature>
<evidence type="ECO:0000259" key="7">
    <source>
        <dbReference type="PROSITE" id="PS50808"/>
    </source>
</evidence>
<feature type="region of interest" description="Disordered" evidence="6">
    <location>
        <begin position="336"/>
        <end position="359"/>
    </location>
</feature>
<dbReference type="SUPFAM" id="SSF57667">
    <property type="entry name" value="beta-beta-alpha zinc fingers"/>
    <property type="match status" value="1"/>
</dbReference>
<feature type="region of interest" description="Disordered" evidence="6">
    <location>
        <begin position="174"/>
        <end position="246"/>
    </location>
</feature>
<keyword evidence="2 4" id="KW-0863">Zinc-finger</keyword>
<evidence type="ECO:0000313" key="8">
    <source>
        <dbReference type="EMBL" id="KAF3833113.1"/>
    </source>
</evidence>
<feature type="region of interest" description="Disordered" evidence="6">
    <location>
        <begin position="1009"/>
        <end position="1086"/>
    </location>
</feature>
<feature type="compositionally biased region" description="Pro residues" evidence="6">
    <location>
        <begin position="47"/>
        <end position="62"/>
    </location>
</feature>
<accession>A0A7J5X8E9</accession>
<feature type="compositionally biased region" description="Polar residues" evidence="6">
    <location>
        <begin position="224"/>
        <end position="243"/>
    </location>
</feature>
<keyword evidence="3" id="KW-0862">Zinc</keyword>
<dbReference type="GO" id="GO:0007005">
    <property type="term" value="P:mitochondrion organization"/>
    <property type="evidence" value="ECO:0007669"/>
    <property type="project" value="InterPro"/>
</dbReference>
<evidence type="ECO:0000256" key="2">
    <source>
        <dbReference type="ARBA" id="ARBA00022771"/>
    </source>
</evidence>
<feature type="region of interest" description="Disordered" evidence="6">
    <location>
        <begin position="42"/>
        <end position="66"/>
    </location>
</feature>
<feature type="coiled-coil region" evidence="5">
    <location>
        <begin position="381"/>
        <end position="451"/>
    </location>
</feature>
<feature type="compositionally biased region" description="Acidic residues" evidence="6">
    <location>
        <begin position="1016"/>
        <end position="1030"/>
    </location>
</feature>
<organism evidence="8 9">
    <name type="scientific">Dissostichus mawsoni</name>
    <name type="common">Antarctic cod</name>
    <dbReference type="NCBI Taxonomy" id="36200"/>
    <lineage>
        <taxon>Eukaryota</taxon>
        <taxon>Metazoa</taxon>
        <taxon>Chordata</taxon>
        <taxon>Craniata</taxon>
        <taxon>Vertebrata</taxon>
        <taxon>Euteleostomi</taxon>
        <taxon>Actinopterygii</taxon>
        <taxon>Neopterygii</taxon>
        <taxon>Teleostei</taxon>
        <taxon>Neoteleostei</taxon>
        <taxon>Acanthomorphata</taxon>
        <taxon>Eupercaria</taxon>
        <taxon>Perciformes</taxon>
        <taxon>Notothenioidei</taxon>
        <taxon>Nototheniidae</taxon>
        <taxon>Dissostichus</taxon>
    </lineage>
</organism>
<dbReference type="Pfam" id="PF02892">
    <property type="entry name" value="zf-BED"/>
    <property type="match status" value="1"/>
</dbReference>
<dbReference type="EMBL" id="JAAKFY010000027">
    <property type="protein sequence ID" value="KAF3833113.1"/>
    <property type="molecule type" value="Genomic_DNA"/>
</dbReference>
<keyword evidence="5" id="KW-0175">Coiled coil</keyword>
<dbReference type="InterPro" id="IPR036236">
    <property type="entry name" value="Znf_C2H2_sf"/>
</dbReference>
<dbReference type="InterPro" id="IPR033545">
    <property type="entry name" value="CEP89"/>
</dbReference>
<comment type="caution">
    <text evidence="8">The sequence shown here is derived from an EMBL/GenBank/DDBJ whole genome shotgun (WGS) entry which is preliminary data.</text>
</comment>
<evidence type="ECO:0000313" key="9">
    <source>
        <dbReference type="Proteomes" id="UP000518266"/>
    </source>
</evidence>
<dbReference type="InterPro" id="IPR012337">
    <property type="entry name" value="RNaseH-like_sf"/>
</dbReference>
<feature type="region of interest" description="Disordered" evidence="6">
    <location>
        <begin position="797"/>
        <end position="823"/>
    </location>
</feature>
<dbReference type="PROSITE" id="PS50808">
    <property type="entry name" value="ZF_BED"/>
    <property type="match status" value="1"/>
</dbReference>
<evidence type="ECO:0000256" key="5">
    <source>
        <dbReference type="SAM" id="Coils"/>
    </source>
</evidence>
<dbReference type="InterPro" id="IPR003656">
    <property type="entry name" value="Znf_BED"/>
</dbReference>
<feature type="region of interest" description="Disordered" evidence="6">
    <location>
        <begin position="1264"/>
        <end position="1320"/>
    </location>
</feature>
<feature type="compositionally biased region" description="Low complexity" evidence="6">
    <location>
        <begin position="1042"/>
        <end position="1053"/>
    </location>
</feature>
<name>A0A7J5X8E9_DISMA</name>
<dbReference type="GO" id="GO:0045202">
    <property type="term" value="C:synapse"/>
    <property type="evidence" value="ECO:0007669"/>
    <property type="project" value="GOC"/>
</dbReference>
<feature type="domain" description="BED-type" evidence="7">
    <location>
        <begin position="472"/>
        <end position="527"/>
    </location>
</feature>
<dbReference type="GO" id="GO:0005814">
    <property type="term" value="C:centriole"/>
    <property type="evidence" value="ECO:0007669"/>
    <property type="project" value="InterPro"/>
</dbReference>
<dbReference type="SMART" id="SM00614">
    <property type="entry name" value="ZnF_BED"/>
    <property type="match status" value="1"/>
</dbReference>
<feature type="region of interest" description="Disordered" evidence="6">
    <location>
        <begin position="1193"/>
        <end position="1217"/>
    </location>
</feature>
<dbReference type="PANTHER" id="PTHR36170:SF1">
    <property type="entry name" value="CENTROSOMAL PROTEIN OF 89 KDA"/>
    <property type="match status" value="1"/>
</dbReference>
<proteinExistence type="predicted"/>
<dbReference type="GO" id="GO:0007268">
    <property type="term" value="P:chemical synaptic transmission"/>
    <property type="evidence" value="ECO:0007669"/>
    <property type="project" value="InterPro"/>
</dbReference>
<evidence type="ECO:0000256" key="1">
    <source>
        <dbReference type="ARBA" id="ARBA00022723"/>
    </source>
</evidence>
<dbReference type="OrthoDB" id="6622877at2759"/>
<evidence type="ECO:0000256" key="4">
    <source>
        <dbReference type="PROSITE-ProRule" id="PRU00027"/>
    </source>
</evidence>
<feature type="coiled-coil region" evidence="5">
    <location>
        <begin position="960"/>
        <end position="987"/>
    </location>
</feature>
<keyword evidence="9" id="KW-1185">Reference proteome</keyword>
<feature type="compositionally biased region" description="Polar residues" evidence="6">
    <location>
        <begin position="336"/>
        <end position="350"/>
    </location>
</feature>
<evidence type="ECO:0000256" key="3">
    <source>
        <dbReference type="ARBA" id="ARBA00022833"/>
    </source>
</evidence>
<dbReference type="PANTHER" id="PTHR36170">
    <property type="entry name" value="CENTROSOMAL PROTEIN OF 89 KDA"/>
    <property type="match status" value="1"/>
</dbReference>
<dbReference type="Proteomes" id="UP000518266">
    <property type="component" value="Unassembled WGS sequence"/>
</dbReference>
<dbReference type="SUPFAM" id="SSF53098">
    <property type="entry name" value="Ribonuclease H-like"/>
    <property type="match status" value="1"/>
</dbReference>
<gene>
    <name evidence="8" type="ORF">F7725_026778</name>
</gene>